<name>A0A809ZVZ7_9BRAD</name>
<reference evidence="1" key="1">
    <citation type="submission" date="2020-05" db="EMBL/GenBank/DDBJ databases">
        <title>Complete genome sequence of Bradyrhizobium diazoefficiens XF5 isolated from soybean nodule.</title>
        <authorList>
            <person name="Noda R."/>
            <person name="Kakizaki K."/>
            <person name="Minamisawa K."/>
        </authorList>
    </citation>
    <scope>NUCLEOTIDE SEQUENCE</scope>
    <source>
        <strain evidence="1">XF5</strain>
    </source>
</reference>
<protein>
    <submittedName>
        <fullName evidence="1">Uncharacterized protein</fullName>
    </submittedName>
</protein>
<dbReference type="Gene3D" id="3.40.50.450">
    <property type="match status" value="1"/>
</dbReference>
<evidence type="ECO:0000313" key="1">
    <source>
        <dbReference type="EMBL" id="BCE56425.1"/>
    </source>
</evidence>
<accession>A0A809ZVZ7</accession>
<gene>
    <name evidence="1" type="ORF">XF5B_39370</name>
</gene>
<organism evidence="1">
    <name type="scientific">Bradyrhizobium diazoefficiens</name>
    <dbReference type="NCBI Taxonomy" id="1355477"/>
    <lineage>
        <taxon>Bacteria</taxon>
        <taxon>Pseudomonadati</taxon>
        <taxon>Pseudomonadota</taxon>
        <taxon>Alphaproteobacteria</taxon>
        <taxon>Hyphomicrobiales</taxon>
        <taxon>Nitrobacteraceae</taxon>
        <taxon>Bradyrhizobium</taxon>
    </lineage>
</organism>
<proteinExistence type="predicted"/>
<sequence length="328" mass="36654">MPLAIKNNNGGNPWPPSDVANAVGLSVKTPNFFYLAAASRDFGLTEGGRDSKMISLTDAGRDVVYAPSKEEENAALRKALLHVDIFRKVLDYYKGANLPEMQYLGNTLTREFSLDPSLHEEFSRLFKENCTFLGIGAGFTVEDRSVDLETPKRSRDENNAVVLAEPSDNTGLRCFAIMPFVEREPARARGFFDEVLRALIAPAGREAGFEVLTANREGSDVIHATIVNQLLDADLVIADLTENNPNVLFELGLRLAEDKPIALIRAKGTAPIFDVDNMLRVFEYDGNLWASRIDHDRPRLTEHIKAAWENRDSNLTYMKILRDRKSPK</sequence>
<dbReference type="AlphaFoldDB" id="A0A809ZVZ7"/>
<dbReference type="EMBL" id="AP023095">
    <property type="protein sequence ID" value="BCE56425.1"/>
    <property type="molecule type" value="Genomic_DNA"/>
</dbReference>
<dbReference type="SUPFAM" id="SSF52309">
    <property type="entry name" value="N-(deoxy)ribosyltransferase-like"/>
    <property type="match status" value="1"/>
</dbReference>